<proteinExistence type="predicted"/>
<sequence length="84" mass="9074">MGEMPGPGGAVVPVRWWRNPALVQPPGWARVERLWRLSTGGMGRGWLPEAGGANDQPAWLITAFGILSAEGARLDEAERARRGV</sequence>
<reference evidence="1 2" key="1">
    <citation type="submission" date="2020-03" db="EMBL/GenBank/DDBJ databases">
        <title>Roseomonas selenitidurans sp. nov. isolated from urban soil.</title>
        <authorList>
            <person name="Liu H."/>
        </authorList>
    </citation>
    <scope>NUCLEOTIDE SEQUENCE [LARGE SCALE GENOMIC DNA]</scope>
    <source>
        <strain evidence="1 2">BU-1</strain>
    </source>
</reference>
<keyword evidence="2" id="KW-1185">Reference proteome</keyword>
<gene>
    <name evidence="1" type="ORF">HEQ75_21735</name>
</gene>
<protein>
    <submittedName>
        <fullName evidence="1">Uncharacterized protein</fullName>
    </submittedName>
</protein>
<evidence type="ECO:0000313" key="1">
    <source>
        <dbReference type="EMBL" id="NKC33499.1"/>
    </source>
</evidence>
<evidence type="ECO:0000313" key="2">
    <source>
        <dbReference type="Proteomes" id="UP000787635"/>
    </source>
</evidence>
<dbReference type="RefSeq" id="WP_168034225.1">
    <property type="nucleotide sequence ID" value="NZ_JAAVNE010000046.1"/>
</dbReference>
<accession>A0ABX1E8F8</accession>
<dbReference type="EMBL" id="JAAVNE010000046">
    <property type="protein sequence ID" value="NKC33499.1"/>
    <property type="molecule type" value="Genomic_DNA"/>
</dbReference>
<name>A0ABX1E8F8_9PROT</name>
<comment type="caution">
    <text evidence="1">The sequence shown here is derived from an EMBL/GenBank/DDBJ whole genome shotgun (WGS) entry which is preliminary data.</text>
</comment>
<organism evidence="1 2">
    <name type="scientific">Falsiroseomonas selenitidurans</name>
    <dbReference type="NCBI Taxonomy" id="2716335"/>
    <lineage>
        <taxon>Bacteria</taxon>
        <taxon>Pseudomonadati</taxon>
        <taxon>Pseudomonadota</taxon>
        <taxon>Alphaproteobacteria</taxon>
        <taxon>Acetobacterales</taxon>
        <taxon>Roseomonadaceae</taxon>
        <taxon>Falsiroseomonas</taxon>
    </lineage>
</organism>
<dbReference type="Proteomes" id="UP000787635">
    <property type="component" value="Unassembled WGS sequence"/>
</dbReference>